<dbReference type="InParanoid" id="A0A1B7MI53"/>
<proteinExistence type="predicted"/>
<dbReference type="GO" id="GO:0003729">
    <property type="term" value="F:mRNA binding"/>
    <property type="evidence" value="ECO:0007669"/>
    <property type="project" value="InterPro"/>
</dbReference>
<evidence type="ECO:0000313" key="1">
    <source>
        <dbReference type="EMBL" id="OAX32277.1"/>
    </source>
</evidence>
<protein>
    <submittedName>
        <fullName evidence="1">Uncharacterized protein</fullName>
    </submittedName>
</protein>
<dbReference type="Proteomes" id="UP000092154">
    <property type="component" value="Unassembled WGS sequence"/>
</dbReference>
<dbReference type="PANTHER" id="PTHR12097">
    <property type="entry name" value="SPLICING FACTOR 3B, SUBUNIT 1-RELATED"/>
    <property type="match status" value="1"/>
</dbReference>
<dbReference type="GO" id="GO:0000245">
    <property type="term" value="P:spliceosomal complex assembly"/>
    <property type="evidence" value="ECO:0007669"/>
    <property type="project" value="InterPro"/>
</dbReference>
<name>A0A1B7MI53_9AGAM</name>
<sequence length="101" mass="11339">MKAARHPGGWASELPTVDDLKDEAKPYRKMVMETITKVNASDIDERLEVPSRRSSTVLWRLNNKSANVRQQAADLTTRLAVMIKQCGEVQLLSTLGLVLFE</sequence>
<reference evidence="1 2" key="1">
    <citation type="submission" date="2016-06" db="EMBL/GenBank/DDBJ databases">
        <title>Comparative genomics of the ectomycorrhizal sister species Rhizopogon vinicolor and Rhizopogon vesiculosus (Basidiomycota: Boletales) reveals a divergence of the mating type B locus.</title>
        <authorList>
            <consortium name="DOE Joint Genome Institute"/>
            <person name="Mujic A.B."/>
            <person name="Kuo A."/>
            <person name="Tritt A."/>
            <person name="Lipzen A."/>
            <person name="Chen C."/>
            <person name="Johnson J."/>
            <person name="Sharma A."/>
            <person name="Barry K."/>
            <person name="Grigoriev I.V."/>
            <person name="Spatafora J.W."/>
        </authorList>
    </citation>
    <scope>NUCLEOTIDE SEQUENCE [LARGE SCALE GENOMIC DNA]</scope>
    <source>
        <strain evidence="1 2">AM-OR11-026</strain>
    </source>
</reference>
<dbReference type="EMBL" id="KV449059">
    <property type="protein sequence ID" value="OAX32277.1"/>
    <property type="molecule type" value="Genomic_DNA"/>
</dbReference>
<dbReference type="STRING" id="1314800.A0A1B7MI53"/>
<dbReference type="InterPro" id="IPR038737">
    <property type="entry name" value="SF3b_su1-like"/>
</dbReference>
<dbReference type="OrthoDB" id="2682724at2759"/>
<gene>
    <name evidence="1" type="ORF">K503DRAFT_805347</name>
</gene>
<dbReference type="AlphaFoldDB" id="A0A1B7MI53"/>
<accession>A0A1B7MI53</accession>
<evidence type="ECO:0000313" key="2">
    <source>
        <dbReference type="Proteomes" id="UP000092154"/>
    </source>
</evidence>
<organism evidence="1 2">
    <name type="scientific">Rhizopogon vinicolor AM-OR11-026</name>
    <dbReference type="NCBI Taxonomy" id="1314800"/>
    <lineage>
        <taxon>Eukaryota</taxon>
        <taxon>Fungi</taxon>
        <taxon>Dikarya</taxon>
        <taxon>Basidiomycota</taxon>
        <taxon>Agaricomycotina</taxon>
        <taxon>Agaricomycetes</taxon>
        <taxon>Agaricomycetidae</taxon>
        <taxon>Boletales</taxon>
        <taxon>Suillineae</taxon>
        <taxon>Rhizopogonaceae</taxon>
        <taxon>Rhizopogon</taxon>
    </lineage>
</organism>
<keyword evidence="2" id="KW-1185">Reference proteome</keyword>